<reference evidence="8" key="1">
    <citation type="submission" date="2021-01" db="EMBL/GenBank/DDBJ databases">
        <title>Whole genome shotgun sequence of Rugosimonospora africana NBRC 104875.</title>
        <authorList>
            <person name="Komaki H."/>
            <person name="Tamura T."/>
        </authorList>
    </citation>
    <scope>NUCLEOTIDE SEQUENCE</scope>
    <source>
        <strain evidence="8">NBRC 104875</strain>
    </source>
</reference>
<dbReference type="GO" id="GO:0016491">
    <property type="term" value="F:oxidoreductase activity"/>
    <property type="evidence" value="ECO:0007669"/>
    <property type="project" value="InterPro"/>
</dbReference>
<dbReference type="Proteomes" id="UP000642748">
    <property type="component" value="Unassembled WGS sequence"/>
</dbReference>
<keyword evidence="9" id="KW-1185">Reference proteome</keyword>
<evidence type="ECO:0000259" key="7">
    <source>
        <dbReference type="PROSITE" id="PS51918"/>
    </source>
</evidence>
<dbReference type="SFLD" id="SFLDS00029">
    <property type="entry name" value="Radical_SAM"/>
    <property type="match status" value="1"/>
</dbReference>
<evidence type="ECO:0000256" key="5">
    <source>
        <dbReference type="ARBA" id="ARBA00023014"/>
    </source>
</evidence>
<dbReference type="PANTHER" id="PTHR43409">
    <property type="entry name" value="ANAEROBIC MAGNESIUM-PROTOPORPHYRIN IX MONOMETHYL ESTER CYCLASE-RELATED"/>
    <property type="match status" value="1"/>
</dbReference>
<dbReference type="EMBL" id="BONZ01000001">
    <property type="protein sequence ID" value="GIH11847.1"/>
    <property type="molecule type" value="Genomic_DNA"/>
</dbReference>
<keyword evidence="3" id="KW-0479">Metal-binding</keyword>
<evidence type="ECO:0000313" key="8">
    <source>
        <dbReference type="EMBL" id="GIH11847.1"/>
    </source>
</evidence>
<protein>
    <submittedName>
        <fullName evidence="8">Uncharacterized protein</fullName>
    </submittedName>
</protein>
<evidence type="ECO:0000256" key="1">
    <source>
        <dbReference type="ARBA" id="ARBA00001966"/>
    </source>
</evidence>
<evidence type="ECO:0000256" key="4">
    <source>
        <dbReference type="ARBA" id="ARBA00023004"/>
    </source>
</evidence>
<feature type="domain" description="Radical SAM core" evidence="7">
    <location>
        <begin position="201"/>
        <end position="425"/>
    </location>
</feature>
<dbReference type="InterPro" id="IPR006638">
    <property type="entry name" value="Elp3/MiaA/NifB-like_rSAM"/>
</dbReference>
<dbReference type="Gene3D" id="3.80.30.20">
    <property type="entry name" value="tm_1862 like domain"/>
    <property type="match status" value="1"/>
</dbReference>
<dbReference type="Gene3D" id="3.40.50.280">
    <property type="entry name" value="Cobalamin-binding domain"/>
    <property type="match status" value="1"/>
</dbReference>
<feature type="domain" description="B12-binding" evidence="6">
    <location>
        <begin position="13"/>
        <end position="153"/>
    </location>
</feature>
<dbReference type="SMART" id="SM00729">
    <property type="entry name" value="Elp3"/>
    <property type="match status" value="1"/>
</dbReference>
<dbReference type="AlphaFoldDB" id="A0A8J3VMM9"/>
<dbReference type="SUPFAM" id="SSF102114">
    <property type="entry name" value="Radical SAM enzymes"/>
    <property type="match status" value="1"/>
</dbReference>
<dbReference type="GO" id="GO:0046872">
    <property type="term" value="F:metal ion binding"/>
    <property type="evidence" value="ECO:0007669"/>
    <property type="project" value="UniProtKB-KW"/>
</dbReference>
<dbReference type="PROSITE" id="PS51918">
    <property type="entry name" value="RADICAL_SAM"/>
    <property type="match status" value="1"/>
</dbReference>
<comment type="caution">
    <text evidence="8">The sequence shown here is derived from an EMBL/GenBank/DDBJ whole genome shotgun (WGS) entry which is preliminary data.</text>
</comment>
<dbReference type="GO" id="GO:0005829">
    <property type="term" value="C:cytosol"/>
    <property type="evidence" value="ECO:0007669"/>
    <property type="project" value="TreeGrafter"/>
</dbReference>
<dbReference type="RefSeq" id="WP_203915580.1">
    <property type="nucleotide sequence ID" value="NZ_BONZ01000001.1"/>
</dbReference>
<comment type="cofactor">
    <cofactor evidence="1">
        <name>[4Fe-4S] cluster</name>
        <dbReference type="ChEBI" id="CHEBI:49883"/>
    </cofactor>
</comment>
<dbReference type="InterPro" id="IPR058240">
    <property type="entry name" value="rSAM_sf"/>
</dbReference>
<evidence type="ECO:0000256" key="3">
    <source>
        <dbReference type="ARBA" id="ARBA00022723"/>
    </source>
</evidence>
<dbReference type="PROSITE" id="PS51332">
    <property type="entry name" value="B12_BINDING"/>
    <property type="match status" value="1"/>
</dbReference>
<keyword evidence="5" id="KW-0411">Iron-sulfur</keyword>
<keyword evidence="2" id="KW-0949">S-adenosyl-L-methionine</keyword>
<dbReference type="InterPro" id="IPR051198">
    <property type="entry name" value="BchE-like"/>
</dbReference>
<name>A0A8J3VMM9_9ACTN</name>
<proteinExistence type="predicted"/>
<dbReference type="InterPro" id="IPR006158">
    <property type="entry name" value="Cobalamin-bd"/>
</dbReference>
<dbReference type="InterPro" id="IPR023404">
    <property type="entry name" value="rSAM_horseshoe"/>
</dbReference>
<dbReference type="InterPro" id="IPR002227">
    <property type="entry name" value="Tyrosinase_Cu-bd"/>
</dbReference>
<dbReference type="GO" id="GO:0051536">
    <property type="term" value="F:iron-sulfur cluster binding"/>
    <property type="evidence" value="ECO:0007669"/>
    <property type="project" value="UniProtKB-KW"/>
</dbReference>
<evidence type="ECO:0000313" key="9">
    <source>
        <dbReference type="Proteomes" id="UP000642748"/>
    </source>
</evidence>
<dbReference type="PANTHER" id="PTHR43409:SF16">
    <property type="entry name" value="SLR0320 PROTEIN"/>
    <property type="match status" value="1"/>
</dbReference>
<dbReference type="PROSITE" id="PS00498">
    <property type="entry name" value="TYROSINASE_2"/>
    <property type="match status" value="1"/>
</dbReference>
<dbReference type="InterPro" id="IPR007197">
    <property type="entry name" value="rSAM"/>
</dbReference>
<accession>A0A8J3VMM9</accession>
<dbReference type="GO" id="GO:0031419">
    <property type="term" value="F:cobalamin binding"/>
    <property type="evidence" value="ECO:0007669"/>
    <property type="project" value="InterPro"/>
</dbReference>
<keyword evidence="4" id="KW-0408">Iron</keyword>
<dbReference type="Pfam" id="PF04055">
    <property type="entry name" value="Radical_SAM"/>
    <property type="match status" value="1"/>
</dbReference>
<sequence>MSQVVGTTVLISEPQGSTGALQFDNSRPYLPYVSSVLKSYWERHGSPDAPIEWLDPIWWNDKPEVMLAPYGGKKIDVLGLSCYTWNWAAQCLVAAHVKAEHPDCLVVAGGPEPDYKDPTFFAQHPYIDAIAVKDGEVTFQRILAKVVGGDRDLSDVPGLYLPGAPDAGHRYTGPPDVPTVFDHSPYLDQTDYYERLLGSHPDLSFGMIFETTRGCPYGCSYCDWGSSTLSKVRRFEMERIKAEIDWMGRMHIDTVMMADANFGILPRDVEIADLLNESRRQHDNYPQFFFYSAAKNNPRRATEIALKFAKSGICTNHALSIQHTKPSVLAATNRSNISPQRQVEVVKTMMAAKVPVEVQLILGIPGDTYDLWQGCLADLMEWGIHEDYLMQTYRLLPNAPAAERSFLDEWQVGTIDRITYDLTSRHVQVVSDGVARKPDRIVVSSKTYTREDWVRISTYSAFVKVLHNCSLTQRIAMYLRLTHGISYLDFYADLIDEAMPAAELTGSWAQTLSDHYRGFLEDDEAMDFLAVRELPNLPYLLHPARWLYVQACLHLDEFFAVLTDHLRRRYPTVTNLASAIQYQKDLVILPSYDCRTGKVFPVDHDWITYFEQARTRDGSQPLDEPTPVSGALVRAGDQVAGERGISGDLEYYSKPLDWHDSAPERRWQDWIDRTVLGRSSAAMHNFQDLSIIGTG</sequence>
<organism evidence="8 9">
    <name type="scientific">Rugosimonospora africana</name>
    <dbReference type="NCBI Taxonomy" id="556532"/>
    <lineage>
        <taxon>Bacteria</taxon>
        <taxon>Bacillati</taxon>
        <taxon>Actinomycetota</taxon>
        <taxon>Actinomycetes</taxon>
        <taxon>Micromonosporales</taxon>
        <taxon>Micromonosporaceae</taxon>
        <taxon>Rugosimonospora</taxon>
    </lineage>
</organism>
<dbReference type="SFLD" id="SFLDG01082">
    <property type="entry name" value="B12-binding_domain_containing"/>
    <property type="match status" value="1"/>
</dbReference>
<gene>
    <name evidence="8" type="ORF">Raf01_00190</name>
</gene>
<evidence type="ECO:0000259" key="6">
    <source>
        <dbReference type="PROSITE" id="PS51332"/>
    </source>
</evidence>
<evidence type="ECO:0000256" key="2">
    <source>
        <dbReference type="ARBA" id="ARBA00022691"/>
    </source>
</evidence>